<feature type="transmembrane region" description="Helical" evidence="2">
    <location>
        <begin position="129"/>
        <end position="155"/>
    </location>
</feature>
<name>A0AAD9IAK7_9PEZI</name>
<dbReference type="AlphaFoldDB" id="A0AAD9IAK7"/>
<gene>
    <name evidence="3" type="ORF">P8C59_008445</name>
</gene>
<dbReference type="Pfam" id="PF11911">
    <property type="entry name" value="DUF3429"/>
    <property type="match status" value="1"/>
</dbReference>
<dbReference type="PANTHER" id="PTHR15887">
    <property type="entry name" value="TRANSMEMBRANE PROTEIN 69"/>
    <property type="match status" value="1"/>
</dbReference>
<feature type="transmembrane region" description="Helical" evidence="2">
    <location>
        <begin position="175"/>
        <end position="195"/>
    </location>
</feature>
<evidence type="ECO:0000313" key="4">
    <source>
        <dbReference type="Proteomes" id="UP001217918"/>
    </source>
</evidence>
<feature type="transmembrane region" description="Helical" evidence="2">
    <location>
        <begin position="88"/>
        <end position="108"/>
    </location>
</feature>
<feature type="compositionally biased region" description="Basic and acidic residues" evidence="1">
    <location>
        <begin position="298"/>
        <end position="317"/>
    </location>
</feature>
<protein>
    <submittedName>
        <fullName evidence="3">Uncharacterized protein</fullName>
    </submittedName>
</protein>
<comment type="caution">
    <text evidence="3">The sequence shown here is derived from an EMBL/GenBank/DDBJ whole genome shotgun (WGS) entry which is preliminary data.</text>
</comment>
<keyword evidence="2" id="KW-0812">Transmembrane</keyword>
<evidence type="ECO:0000256" key="2">
    <source>
        <dbReference type="SAM" id="Phobius"/>
    </source>
</evidence>
<accession>A0AAD9IAK7</accession>
<feature type="compositionally biased region" description="Basic and acidic residues" evidence="1">
    <location>
        <begin position="236"/>
        <end position="284"/>
    </location>
</feature>
<feature type="region of interest" description="Disordered" evidence="1">
    <location>
        <begin position="236"/>
        <end position="317"/>
    </location>
</feature>
<dbReference type="EMBL" id="JAQQPM010000008">
    <property type="protein sequence ID" value="KAK2074224.1"/>
    <property type="molecule type" value="Genomic_DNA"/>
</dbReference>
<organism evidence="3 4">
    <name type="scientific">Phyllachora maydis</name>
    <dbReference type="NCBI Taxonomy" id="1825666"/>
    <lineage>
        <taxon>Eukaryota</taxon>
        <taxon>Fungi</taxon>
        <taxon>Dikarya</taxon>
        <taxon>Ascomycota</taxon>
        <taxon>Pezizomycotina</taxon>
        <taxon>Sordariomycetes</taxon>
        <taxon>Sordariomycetidae</taxon>
        <taxon>Phyllachorales</taxon>
        <taxon>Phyllachoraceae</taxon>
        <taxon>Phyllachora</taxon>
    </lineage>
</organism>
<evidence type="ECO:0000313" key="3">
    <source>
        <dbReference type="EMBL" id="KAK2074224.1"/>
    </source>
</evidence>
<keyword evidence="2" id="KW-0472">Membrane</keyword>
<evidence type="ECO:0000256" key="1">
    <source>
        <dbReference type="SAM" id="MobiDB-lite"/>
    </source>
</evidence>
<keyword evidence="2" id="KW-1133">Transmembrane helix</keyword>
<proteinExistence type="predicted"/>
<dbReference type="InterPro" id="IPR021836">
    <property type="entry name" value="DUF3429"/>
</dbReference>
<dbReference type="PANTHER" id="PTHR15887:SF1">
    <property type="entry name" value="TRANSMEMBRANE PROTEIN 69"/>
    <property type="match status" value="1"/>
</dbReference>
<dbReference type="Proteomes" id="UP001217918">
    <property type="component" value="Unassembled WGS sequence"/>
</dbReference>
<keyword evidence="4" id="KW-1185">Reference proteome</keyword>
<feature type="transmembrane region" description="Helical" evidence="2">
    <location>
        <begin position="31"/>
        <end position="53"/>
    </location>
</feature>
<sequence>MECRCVEHHWPPYITKVKEGLALDSVPRASYLFGFAGTIPYLSTALASLYLTWNLSTPWPTDSNLLNSFLMSHETAHYLLALLEPIQIGYGAVILTFLGAVHWGLELGEKAPAQPRTKFRYAMGLAAPVLAWPTIMLPMQWAMITQFFGFVSLYFADARSTTRGWTPHWYTTYRFVLTAIVGASIVVTLIARASIDNAGSRLTTEDLRHVSVKDQAGPQEYRKWAELEEKERQRLRKEKEKKRAEEEQKKAEEEKEQKGRENKGKDKKHERDEAEEGGEKKSTEQEVDADQKTVQGKDQQKSKDDGGTEAEKKEEKD</sequence>
<reference evidence="3" key="1">
    <citation type="journal article" date="2023" name="Mol. Plant Microbe Interact.">
        <title>Elucidating the Obligate Nature and Biological Capacity of an Invasive Fungal Corn Pathogen.</title>
        <authorList>
            <person name="MacCready J.S."/>
            <person name="Roggenkamp E.M."/>
            <person name="Gdanetz K."/>
            <person name="Chilvers M.I."/>
        </authorList>
    </citation>
    <scope>NUCLEOTIDE SEQUENCE</scope>
    <source>
        <strain evidence="3">PM02</strain>
    </source>
</reference>